<feature type="transmembrane region" description="Helical" evidence="8">
    <location>
        <begin position="180"/>
        <end position="198"/>
    </location>
</feature>
<evidence type="ECO:0000256" key="5">
    <source>
        <dbReference type="ARBA" id="ARBA00022989"/>
    </source>
</evidence>
<comment type="caution">
    <text evidence="9">The sequence shown here is derived from an EMBL/GenBank/DDBJ whole genome shotgun (WGS) entry which is preliminary data.</text>
</comment>
<keyword evidence="6 8" id="KW-0472">Membrane</keyword>
<evidence type="ECO:0008006" key="11">
    <source>
        <dbReference type="Google" id="ProtNLM"/>
    </source>
</evidence>
<feature type="transmembrane region" description="Helical" evidence="8">
    <location>
        <begin position="9"/>
        <end position="28"/>
    </location>
</feature>
<dbReference type="EMBL" id="LGHJ01000008">
    <property type="protein sequence ID" value="KPL77712.1"/>
    <property type="molecule type" value="Genomic_DNA"/>
</dbReference>
<dbReference type="NCBIfam" id="TIGR00861">
    <property type="entry name" value="MIP"/>
    <property type="match status" value="1"/>
</dbReference>
<dbReference type="STRING" id="360411.AC812_02350"/>
<dbReference type="GO" id="GO:0005886">
    <property type="term" value="C:plasma membrane"/>
    <property type="evidence" value="ECO:0007669"/>
    <property type="project" value="TreeGrafter"/>
</dbReference>
<dbReference type="PRINTS" id="PR00783">
    <property type="entry name" value="MINTRINSICP"/>
</dbReference>
<comment type="similarity">
    <text evidence="2 7">Belongs to the MIP/aquaporin (TC 1.A.8) family.</text>
</comment>
<dbReference type="Pfam" id="PF00230">
    <property type="entry name" value="MIP"/>
    <property type="match status" value="1"/>
</dbReference>
<dbReference type="Proteomes" id="UP000050514">
    <property type="component" value="Unassembled WGS sequence"/>
</dbReference>
<evidence type="ECO:0000313" key="10">
    <source>
        <dbReference type="Proteomes" id="UP000050514"/>
    </source>
</evidence>
<feature type="transmembrane region" description="Helical" evidence="8">
    <location>
        <begin position="91"/>
        <end position="110"/>
    </location>
</feature>
<feature type="transmembrane region" description="Helical" evidence="8">
    <location>
        <begin position="146"/>
        <end position="168"/>
    </location>
</feature>
<dbReference type="OrthoDB" id="9807293at2"/>
<dbReference type="InterPro" id="IPR023271">
    <property type="entry name" value="Aquaporin-like"/>
</dbReference>
<dbReference type="PATRIC" id="fig|360411.5.peg.834"/>
<evidence type="ECO:0000256" key="3">
    <source>
        <dbReference type="ARBA" id="ARBA00022448"/>
    </source>
</evidence>
<dbReference type="PROSITE" id="PS00221">
    <property type="entry name" value="MIP"/>
    <property type="match status" value="1"/>
</dbReference>
<dbReference type="SUPFAM" id="SSF81338">
    <property type="entry name" value="Aquaporin-like"/>
    <property type="match status" value="1"/>
</dbReference>
<dbReference type="PANTHER" id="PTHR43829">
    <property type="entry name" value="AQUAPORIN OR AQUAGLYCEROPORIN RELATED"/>
    <property type="match status" value="1"/>
</dbReference>
<sequence length="264" mass="26948">MKSRGLSEFLGEVIGTFTLILLGDGVVANVGLAPRLASPAYNWNTITIGWAFAVIVAVYVSAGVSGAHLNPAVTIALAVKRGFSWSKVPTYILGQFVGAFLGALGVYLVYMEGLQAAGMPNVWCTGPGSVFGQAFWGGTGGGSVGAYSLVNASIAEIVGTAVLLMGVLASGDERNLGLKFNMGPFLVGGTVLAVGLSLGGPSGYAINPARDLGPRIFGALVGTQGLFDGIYWLVAPVIMPIIGGILGAVIYDALVTAQLPPKKD</sequence>
<evidence type="ECO:0000256" key="4">
    <source>
        <dbReference type="ARBA" id="ARBA00022692"/>
    </source>
</evidence>
<evidence type="ECO:0000313" key="9">
    <source>
        <dbReference type="EMBL" id="KPL77712.1"/>
    </source>
</evidence>
<feature type="transmembrane region" description="Helical" evidence="8">
    <location>
        <begin position="48"/>
        <end position="79"/>
    </location>
</feature>
<dbReference type="RefSeq" id="WP_061914224.1">
    <property type="nucleotide sequence ID" value="NZ_DF967971.1"/>
</dbReference>
<dbReference type="Gene3D" id="1.20.1080.10">
    <property type="entry name" value="Glycerol uptake facilitator protein"/>
    <property type="match status" value="1"/>
</dbReference>
<dbReference type="AlphaFoldDB" id="A0A0P6XD93"/>
<evidence type="ECO:0000256" key="6">
    <source>
        <dbReference type="ARBA" id="ARBA00023136"/>
    </source>
</evidence>
<reference evidence="9 10" key="1">
    <citation type="submission" date="2015-07" db="EMBL/GenBank/DDBJ databases">
        <title>Draft genome of Bellilinea caldifistulae DSM 17877.</title>
        <authorList>
            <person name="Hemp J."/>
            <person name="Ward L.M."/>
            <person name="Pace L.A."/>
            <person name="Fischer W.W."/>
        </authorList>
    </citation>
    <scope>NUCLEOTIDE SEQUENCE [LARGE SCALE GENOMIC DNA]</scope>
    <source>
        <strain evidence="9 10">GOMI-1</strain>
    </source>
</reference>
<keyword evidence="5 8" id="KW-1133">Transmembrane helix</keyword>
<gene>
    <name evidence="9" type="ORF">AC812_02350</name>
</gene>
<keyword evidence="3 7" id="KW-0813">Transport</keyword>
<dbReference type="InterPro" id="IPR050363">
    <property type="entry name" value="MIP/Aquaporin"/>
</dbReference>
<keyword evidence="10" id="KW-1185">Reference proteome</keyword>
<comment type="subcellular location">
    <subcellularLocation>
        <location evidence="1">Membrane</location>
        <topology evidence="1">Multi-pass membrane protein</topology>
    </subcellularLocation>
</comment>
<dbReference type="InterPro" id="IPR000425">
    <property type="entry name" value="MIP"/>
</dbReference>
<dbReference type="GO" id="GO:0015254">
    <property type="term" value="F:glycerol channel activity"/>
    <property type="evidence" value="ECO:0007669"/>
    <property type="project" value="TreeGrafter"/>
</dbReference>
<dbReference type="InterPro" id="IPR022357">
    <property type="entry name" value="MIP_CS"/>
</dbReference>
<feature type="transmembrane region" description="Helical" evidence="8">
    <location>
        <begin position="230"/>
        <end position="254"/>
    </location>
</feature>
<organism evidence="9 10">
    <name type="scientific">Bellilinea caldifistulae</name>
    <dbReference type="NCBI Taxonomy" id="360411"/>
    <lineage>
        <taxon>Bacteria</taxon>
        <taxon>Bacillati</taxon>
        <taxon>Chloroflexota</taxon>
        <taxon>Anaerolineae</taxon>
        <taxon>Anaerolineales</taxon>
        <taxon>Anaerolineaceae</taxon>
        <taxon>Bellilinea</taxon>
    </lineage>
</organism>
<name>A0A0P6XD93_9CHLR</name>
<evidence type="ECO:0000256" key="2">
    <source>
        <dbReference type="ARBA" id="ARBA00006175"/>
    </source>
</evidence>
<evidence type="ECO:0000256" key="8">
    <source>
        <dbReference type="SAM" id="Phobius"/>
    </source>
</evidence>
<protein>
    <recommendedName>
        <fullName evidence="11">Aquaporin family protein</fullName>
    </recommendedName>
</protein>
<proteinExistence type="inferred from homology"/>
<evidence type="ECO:0000256" key="7">
    <source>
        <dbReference type="RuleBase" id="RU000477"/>
    </source>
</evidence>
<evidence type="ECO:0000256" key="1">
    <source>
        <dbReference type="ARBA" id="ARBA00004141"/>
    </source>
</evidence>
<accession>A0A0P6XD93</accession>
<dbReference type="PANTHER" id="PTHR43829:SF9">
    <property type="entry name" value="AQUAPORIN-9"/>
    <property type="match status" value="1"/>
</dbReference>
<keyword evidence="4 7" id="KW-0812">Transmembrane</keyword>